<dbReference type="STRING" id="1121013.GCA_000426365_02483"/>
<dbReference type="GO" id="GO:0009306">
    <property type="term" value="P:protein secretion"/>
    <property type="evidence" value="ECO:0007669"/>
    <property type="project" value="InterPro"/>
</dbReference>
<dbReference type="Proteomes" id="UP000029391">
    <property type="component" value="Unassembled WGS sequence"/>
</dbReference>
<dbReference type="PANTHER" id="PTHR36985:SF1">
    <property type="entry name" value="TRANSLOCATION AND ASSEMBLY MODULE SUBUNIT TAMB"/>
    <property type="match status" value="1"/>
</dbReference>
<accession>A0A091BDE9</accession>
<evidence type="ECO:0000313" key="7">
    <source>
        <dbReference type="EMBL" id="KFN49532.1"/>
    </source>
</evidence>
<feature type="domain" description="Translocation and assembly module TamB C-terminal" evidence="6">
    <location>
        <begin position="938"/>
        <end position="1265"/>
    </location>
</feature>
<keyword evidence="3 5" id="KW-1133">Transmembrane helix</keyword>
<reference evidence="7 8" key="1">
    <citation type="submission" date="2013-09" db="EMBL/GenBank/DDBJ databases">
        <title>Genome sequencing of Arenimonas composti.</title>
        <authorList>
            <person name="Chen F."/>
            <person name="Wang G."/>
        </authorList>
    </citation>
    <scope>NUCLEOTIDE SEQUENCE [LARGE SCALE GENOMIC DNA]</scope>
    <source>
        <strain evidence="7 8">TR7-09</strain>
    </source>
</reference>
<evidence type="ECO:0000256" key="3">
    <source>
        <dbReference type="ARBA" id="ARBA00022989"/>
    </source>
</evidence>
<evidence type="ECO:0000256" key="4">
    <source>
        <dbReference type="ARBA" id="ARBA00023136"/>
    </source>
</evidence>
<gene>
    <name evidence="7" type="ORF">P873_10285</name>
</gene>
<keyword evidence="8" id="KW-1185">Reference proteome</keyword>
<dbReference type="AlphaFoldDB" id="A0A091BDE9"/>
<sequence length="1266" mass="133139">MNAANTAPAPAPRPPRSRLRRGLNWAAVFVGGVLVLACALLFWLLATTGGRDTLLGQIVSRLPPGALRWESAEGVVSGPLELRGVVWDHDGVVFRAERLLLDPDLLPVLGRRLQLDRLEVEDAELVLPPEAEPAPFTLPTWPDLLPRLPMPLAIDTTVLAIDGLAVRRGDDELVDIRRLDARAVRLRDDGFELEEARLASDRGDAVLRGHYRPARRFASDLQVDLRLPAGDGTTAPELHLRLHGDLDSALQLDIGGALPEPVVLQAVVRDGDSDAPRWTLRADVEGLDPALLDPTGEPSEATRWRGHLTVDGTGAALDLHGDVDLGGFVAGIAPSRLVLAETAVTAAPLALELAQGPLEIAGTLAFADAGVVDLRATTPGLHLQPGDPAQPAVDLAGSANVQGTLDAWTLQAELVAARAGLRAEVVAAGEGDREHLRLDTLRATTPDGRLDGSGGYRWAPAPEIALEAGLAGFDPGFFAPDFPGHVDGRAQLRMQQDAGGDWAATLRLDDLGGTLRERPLAGHVHVDWRGDRGEGEADLRLGDSQLRARGVFGARWDLAISASPLQLVDARGDLAGRLEGDLRLHGASAALAIDADLQAQDLAFGDHRATALRLAGTLPARGGDGQLRLDGEGLQLAGTAVERLHVEGRGSRAELQLAAEAEAAAGRLALAGLLVDAADGWRGRLDRLQLVPQRGPSLRLEAPAGFRFAGDQVQLERTCLLASDPGGRLCARAEGRVIDVDGDGLPLALVQPWLPDDTGVALQAVGTLDLEGRLQQTAAGWGGRLTLTSASAGLRLAEDLEREVFGWRDLVLTAELSPDGGGRLQAGLRAGLADDGSLGADLSAGLADDAALTGEFNLDVRDLTWLELFSEDVAVPVGTLSGQLRLAGTRATPLLSGDARLAGFAAELPALGVKLHDGDIRLTGAPDGSVVLDGRVSSGEGVLHVGGSLDVDDDTVPLVLTLRGENVTLASTAELYAVAAPDLALRWLPDRLEVRGSLTVPEARIDLEALDGSVGTSADVIVVDPVDPAGERSRPLDLQFQVRLGDDVKLLGFGLDGRIAGNLALSERPGRRATASGTLTVSGDYRAYGQSLRITQARLGFADSPYDDPTLDIRAEREFDSVTVGVQVRGTARRPQTTITSTPAMSTSEALSWLVFGRPLRTTTSGESEQLGAAALALGAGGNLVAQQLGAKLGLDEAGVADSRNLGGATLTVGKYVSPRLFLSYGVSLIGTGQVVTLKYLLTRDFDISIESGAENAASLNWRRER</sequence>
<dbReference type="EMBL" id="AWXU01000033">
    <property type="protein sequence ID" value="KFN49532.1"/>
    <property type="molecule type" value="Genomic_DNA"/>
</dbReference>
<feature type="transmembrane region" description="Helical" evidence="5">
    <location>
        <begin position="23"/>
        <end position="45"/>
    </location>
</feature>
<dbReference type="Pfam" id="PF04357">
    <property type="entry name" value="TamB"/>
    <property type="match status" value="1"/>
</dbReference>
<evidence type="ECO:0000313" key="8">
    <source>
        <dbReference type="Proteomes" id="UP000029391"/>
    </source>
</evidence>
<evidence type="ECO:0000256" key="1">
    <source>
        <dbReference type="ARBA" id="ARBA00004167"/>
    </source>
</evidence>
<dbReference type="GO" id="GO:0097347">
    <property type="term" value="C:TAM protein secretion complex"/>
    <property type="evidence" value="ECO:0007669"/>
    <property type="project" value="TreeGrafter"/>
</dbReference>
<comment type="subcellular location">
    <subcellularLocation>
        <location evidence="1">Membrane</location>
        <topology evidence="1">Single-pass membrane protein</topology>
    </subcellularLocation>
</comment>
<comment type="caution">
    <text evidence="7">The sequence shown here is derived from an EMBL/GenBank/DDBJ whole genome shotgun (WGS) entry which is preliminary data.</text>
</comment>
<dbReference type="eggNOG" id="COG2911">
    <property type="taxonomic scope" value="Bacteria"/>
</dbReference>
<organism evidence="7 8">
    <name type="scientific">Arenimonas composti TR7-09 = DSM 18010</name>
    <dbReference type="NCBI Taxonomy" id="1121013"/>
    <lineage>
        <taxon>Bacteria</taxon>
        <taxon>Pseudomonadati</taxon>
        <taxon>Pseudomonadota</taxon>
        <taxon>Gammaproteobacteria</taxon>
        <taxon>Lysobacterales</taxon>
        <taxon>Lysobacteraceae</taxon>
        <taxon>Arenimonas</taxon>
    </lineage>
</organism>
<evidence type="ECO:0000256" key="5">
    <source>
        <dbReference type="SAM" id="Phobius"/>
    </source>
</evidence>
<evidence type="ECO:0000259" key="6">
    <source>
        <dbReference type="Pfam" id="PF04357"/>
    </source>
</evidence>
<dbReference type="RefSeq" id="WP_026817409.1">
    <property type="nucleotide sequence ID" value="NZ_AUFF01000009.1"/>
</dbReference>
<keyword evidence="4 5" id="KW-0472">Membrane</keyword>
<protein>
    <recommendedName>
        <fullName evidence="6">Translocation and assembly module TamB C-terminal domain-containing protein</fullName>
    </recommendedName>
</protein>
<dbReference type="GO" id="GO:0005886">
    <property type="term" value="C:plasma membrane"/>
    <property type="evidence" value="ECO:0007669"/>
    <property type="project" value="InterPro"/>
</dbReference>
<proteinExistence type="predicted"/>
<dbReference type="InterPro" id="IPR007452">
    <property type="entry name" value="TamB_C"/>
</dbReference>
<keyword evidence="2 5" id="KW-0812">Transmembrane</keyword>
<dbReference type="PANTHER" id="PTHR36985">
    <property type="entry name" value="TRANSLOCATION AND ASSEMBLY MODULE SUBUNIT TAMB"/>
    <property type="match status" value="1"/>
</dbReference>
<name>A0A091BDE9_9GAMM</name>
<evidence type="ECO:0000256" key="2">
    <source>
        <dbReference type="ARBA" id="ARBA00022692"/>
    </source>
</evidence>
<dbReference type="OrthoDB" id="5555605at2"/>